<dbReference type="InterPro" id="IPR019644">
    <property type="entry name" value="DUF2508"/>
</dbReference>
<accession>A0A0C1U6S9</accession>
<evidence type="ECO:0008006" key="3">
    <source>
        <dbReference type="Google" id="ProtNLM"/>
    </source>
</evidence>
<dbReference type="AlphaFoldDB" id="A0A0C1U6S9"/>
<sequence length="85" mass="10204">MDRKKVIEMICDYNKYDEEQKQIINYLEEARVEWENARICFQFVSDPKLIDLVIYKEDEAKAKYVYFLSLAKEKGIKLDATLMVE</sequence>
<comment type="caution">
    <text evidence="1">The sequence shown here is derived from an EMBL/GenBank/DDBJ whole genome shotgun (WGS) entry which is preliminary data.</text>
</comment>
<evidence type="ECO:0000313" key="2">
    <source>
        <dbReference type="Proteomes" id="UP000031366"/>
    </source>
</evidence>
<proteinExistence type="predicted"/>
<protein>
    <recommendedName>
        <fullName evidence="3">DUF2508 family protein</fullName>
    </recommendedName>
</protein>
<name>A0A0C1U6S9_9CLOT</name>
<gene>
    <name evidence="1" type="ORF">U732_4200</name>
</gene>
<dbReference type="STRING" id="29341.RSJ17_01245"/>
<keyword evidence="2" id="KW-1185">Reference proteome</keyword>
<dbReference type="Proteomes" id="UP000031366">
    <property type="component" value="Unassembled WGS sequence"/>
</dbReference>
<dbReference type="EMBL" id="AYSO01000009">
    <property type="protein sequence ID" value="KIE48429.1"/>
    <property type="molecule type" value="Genomic_DNA"/>
</dbReference>
<reference evidence="1 2" key="1">
    <citation type="journal article" date="2015" name="Infect. Genet. Evol.">
        <title>Genomic sequences of six botulinum neurotoxin-producing strains representing three clostridial species illustrate the mobility and diversity of botulinum neurotoxin genes.</title>
        <authorList>
            <person name="Smith T.J."/>
            <person name="Hill K.K."/>
            <person name="Xie G."/>
            <person name="Foley B.T."/>
            <person name="Williamson C.H."/>
            <person name="Foster J.T."/>
            <person name="Johnson S.L."/>
            <person name="Chertkov O."/>
            <person name="Teshima H."/>
            <person name="Gibbons H.S."/>
            <person name="Johnsky L.A."/>
            <person name="Karavis M.A."/>
            <person name="Smith L.A."/>
        </authorList>
    </citation>
    <scope>NUCLEOTIDE SEQUENCE [LARGE SCALE GENOMIC DNA]</scope>
    <source>
        <strain evidence="1 2">CDC 2741</strain>
    </source>
</reference>
<dbReference type="Pfam" id="PF10704">
    <property type="entry name" value="DUF2508"/>
    <property type="match status" value="1"/>
</dbReference>
<dbReference type="RefSeq" id="WP_052267834.1">
    <property type="nucleotide sequence ID" value="NZ_AYSO01000009.1"/>
</dbReference>
<organism evidence="1 2">
    <name type="scientific">Clostridium argentinense CDC 2741</name>
    <dbReference type="NCBI Taxonomy" id="1418104"/>
    <lineage>
        <taxon>Bacteria</taxon>
        <taxon>Bacillati</taxon>
        <taxon>Bacillota</taxon>
        <taxon>Clostridia</taxon>
        <taxon>Eubacteriales</taxon>
        <taxon>Clostridiaceae</taxon>
        <taxon>Clostridium</taxon>
    </lineage>
</organism>
<evidence type="ECO:0000313" key="1">
    <source>
        <dbReference type="EMBL" id="KIE48429.1"/>
    </source>
</evidence>